<name>A0A336JUF6_9BRAD</name>
<sequence length="84" mass="9327">MFAAKPVEQQAIFLRSVYFAELKAGGRGYNDPASSRYGSYLRGRQAIAARFPEDRSYAGDLIMFGDSGIRALYGGDISILIRRE</sequence>
<proteinExistence type="predicted"/>
<reference evidence="1 4" key="2">
    <citation type="submission" date="2018-07" db="EMBL/GenBank/DDBJ databases">
        <title>Genomic Encyclopedia of Archaeal and Bacterial Type Strains, Phase II (KMG-II): from individual species to whole genera.</title>
        <authorList>
            <person name="Goeker M."/>
        </authorList>
    </citation>
    <scope>NUCLEOTIDE SEQUENCE [LARGE SCALE GENOMIC DNA]</scope>
    <source>
        <strain evidence="1 4">JA575</strain>
    </source>
</reference>
<organism evidence="2 3">
    <name type="scientific">Rhodopseudomonas pentothenatexigens</name>
    <dbReference type="NCBI Taxonomy" id="999699"/>
    <lineage>
        <taxon>Bacteria</taxon>
        <taxon>Pseudomonadati</taxon>
        <taxon>Pseudomonadota</taxon>
        <taxon>Alphaproteobacteria</taxon>
        <taxon>Hyphomicrobiales</taxon>
        <taxon>Nitrobacteraceae</taxon>
        <taxon>Rhodopseudomonas</taxon>
    </lineage>
</organism>
<evidence type="ECO:0000313" key="1">
    <source>
        <dbReference type="EMBL" id="RED33208.1"/>
    </source>
</evidence>
<evidence type="ECO:0000313" key="2">
    <source>
        <dbReference type="EMBL" id="SSW91284.1"/>
    </source>
</evidence>
<dbReference type="EMBL" id="UFQQ01000011">
    <property type="protein sequence ID" value="SSW91284.1"/>
    <property type="molecule type" value="Genomic_DNA"/>
</dbReference>
<gene>
    <name evidence="1" type="ORF">BJ125_11145</name>
    <name evidence="2" type="ORF">SAMN05892882_11145</name>
</gene>
<dbReference type="OrthoDB" id="1776524at2"/>
<dbReference type="RefSeq" id="WP_114358335.1">
    <property type="nucleotide sequence ID" value="NZ_QRDT01000011.1"/>
</dbReference>
<dbReference type="EMBL" id="QRDT01000011">
    <property type="protein sequence ID" value="RED33208.1"/>
    <property type="molecule type" value="Genomic_DNA"/>
</dbReference>
<evidence type="ECO:0000313" key="4">
    <source>
        <dbReference type="Proteomes" id="UP000256343"/>
    </source>
</evidence>
<reference evidence="2 3" key="1">
    <citation type="submission" date="2017-08" db="EMBL/GenBank/DDBJ databases">
        <authorList>
            <person name="de Groot N.N."/>
        </authorList>
    </citation>
    <scope>NUCLEOTIDE SEQUENCE [LARGE SCALE GENOMIC DNA]</scope>
    <source>
        <strain evidence="2 3">JA575</strain>
    </source>
</reference>
<protein>
    <submittedName>
        <fullName evidence="2">Uncharacterized protein</fullName>
    </submittedName>
</protein>
<evidence type="ECO:0000313" key="3">
    <source>
        <dbReference type="Proteomes" id="UP000252631"/>
    </source>
</evidence>
<dbReference type="AlphaFoldDB" id="A0A336JUF6"/>
<accession>A0A336JUF6</accession>
<dbReference type="Proteomes" id="UP000252631">
    <property type="component" value="Unassembled WGS sequence"/>
</dbReference>
<dbReference type="Proteomes" id="UP000256343">
    <property type="component" value="Unassembled WGS sequence"/>
</dbReference>
<keyword evidence="4" id="KW-1185">Reference proteome</keyword>